<feature type="transmembrane region" description="Helical" evidence="1">
    <location>
        <begin position="137"/>
        <end position="155"/>
    </location>
</feature>
<dbReference type="GO" id="GO:0004175">
    <property type="term" value="F:endopeptidase activity"/>
    <property type="evidence" value="ECO:0007669"/>
    <property type="project" value="UniProtKB-ARBA"/>
</dbReference>
<organism evidence="3 4">
    <name type="scientific">Planomicrobium soli</name>
    <dbReference type="NCBI Taxonomy" id="1176648"/>
    <lineage>
        <taxon>Bacteria</taxon>
        <taxon>Bacillati</taxon>
        <taxon>Bacillota</taxon>
        <taxon>Bacilli</taxon>
        <taxon>Bacillales</taxon>
        <taxon>Caryophanaceae</taxon>
        <taxon>Planomicrobium</taxon>
    </lineage>
</organism>
<evidence type="ECO:0000313" key="4">
    <source>
        <dbReference type="Proteomes" id="UP000242682"/>
    </source>
</evidence>
<keyword evidence="1" id="KW-1133">Transmembrane helix</keyword>
<sequence>MKNAVRLIGPTLMIFIGLQFFQNVVVTFLLFFGWLCLVPLIDKAFPRERMKLDRQAFLVGVGSGLVFFLFVYGGVSWLHVYLLDINKLRVLLLDWGFAGPLEIAFILLFVFVNPVLEEVYWRGYMYEKLRINGTASYAIIMTSIFYTLYHVLTVLHLFQSGYTLVAVMPVLLAGLFWAYIREKTGSITATIIGHSIADIAIMCVYWFIVR</sequence>
<dbReference type="GO" id="GO:0080120">
    <property type="term" value="P:CAAX-box protein maturation"/>
    <property type="evidence" value="ECO:0007669"/>
    <property type="project" value="UniProtKB-ARBA"/>
</dbReference>
<keyword evidence="1" id="KW-0812">Transmembrane</keyword>
<feature type="transmembrane region" description="Helical" evidence="1">
    <location>
        <begin position="161"/>
        <end position="180"/>
    </location>
</feature>
<keyword evidence="4" id="KW-1185">Reference proteome</keyword>
<evidence type="ECO:0000259" key="2">
    <source>
        <dbReference type="Pfam" id="PF02517"/>
    </source>
</evidence>
<feature type="transmembrane region" description="Helical" evidence="1">
    <location>
        <begin position="187"/>
        <end position="208"/>
    </location>
</feature>
<keyword evidence="1" id="KW-0472">Membrane</keyword>
<accession>A0A2P8H5I1</accession>
<dbReference type="OrthoDB" id="449657at2"/>
<dbReference type="RefSeq" id="WP_106532164.1">
    <property type="nucleotide sequence ID" value="NZ_PYAT01000002.1"/>
</dbReference>
<feature type="transmembrane region" description="Helical" evidence="1">
    <location>
        <begin position="95"/>
        <end position="116"/>
    </location>
</feature>
<dbReference type="AlphaFoldDB" id="A0A2P8H5I1"/>
<feature type="transmembrane region" description="Helical" evidence="1">
    <location>
        <begin position="12"/>
        <end position="35"/>
    </location>
</feature>
<reference evidence="3 4" key="1">
    <citation type="submission" date="2018-03" db="EMBL/GenBank/DDBJ databases">
        <title>Genomic Encyclopedia of Type Strains, Phase III (KMG-III): the genomes of soil and plant-associated and newly described type strains.</title>
        <authorList>
            <person name="Whitman W."/>
        </authorList>
    </citation>
    <scope>NUCLEOTIDE SEQUENCE [LARGE SCALE GENOMIC DNA]</scope>
    <source>
        <strain evidence="3 4">CGMCC 1.12259</strain>
    </source>
</reference>
<feature type="domain" description="CAAX prenyl protease 2/Lysostaphin resistance protein A-like" evidence="2">
    <location>
        <begin position="102"/>
        <end position="199"/>
    </location>
</feature>
<dbReference type="Proteomes" id="UP000242682">
    <property type="component" value="Unassembled WGS sequence"/>
</dbReference>
<comment type="caution">
    <text evidence="3">The sequence shown here is derived from an EMBL/GenBank/DDBJ whole genome shotgun (WGS) entry which is preliminary data.</text>
</comment>
<protein>
    <recommendedName>
        <fullName evidence="2">CAAX prenyl protease 2/Lysostaphin resistance protein A-like domain-containing protein</fullName>
    </recommendedName>
</protein>
<evidence type="ECO:0000256" key="1">
    <source>
        <dbReference type="SAM" id="Phobius"/>
    </source>
</evidence>
<evidence type="ECO:0000313" key="3">
    <source>
        <dbReference type="EMBL" id="PSL41471.1"/>
    </source>
</evidence>
<proteinExistence type="predicted"/>
<feature type="transmembrane region" description="Helical" evidence="1">
    <location>
        <begin position="56"/>
        <end position="75"/>
    </location>
</feature>
<name>A0A2P8H5I1_9BACL</name>
<dbReference type="Pfam" id="PF02517">
    <property type="entry name" value="Rce1-like"/>
    <property type="match status" value="1"/>
</dbReference>
<dbReference type="EMBL" id="PYAT01000002">
    <property type="protein sequence ID" value="PSL41471.1"/>
    <property type="molecule type" value="Genomic_DNA"/>
</dbReference>
<gene>
    <name evidence="3" type="ORF">B0H99_102155</name>
</gene>
<dbReference type="InterPro" id="IPR003675">
    <property type="entry name" value="Rce1/LyrA-like_dom"/>
</dbReference>